<dbReference type="Pfam" id="PF04264">
    <property type="entry name" value="YceI"/>
    <property type="match status" value="1"/>
</dbReference>
<dbReference type="Proteomes" id="UP000254841">
    <property type="component" value="Unassembled WGS sequence"/>
</dbReference>
<organism evidence="3 4">
    <name type="scientific">Helicobacter canis</name>
    <dbReference type="NCBI Taxonomy" id="29419"/>
    <lineage>
        <taxon>Bacteria</taxon>
        <taxon>Pseudomonadati</taxon>
        <taxon>Campylobacterota</taxon>
        <taxon>Epsilonproteobacteria</taxon>
        <taxon>Campylobacterales</taxon>
        <taxon>Helicobacteraceae</taxon>
        <taxon>Helicobacter</taxon>
    </lineage>
</organism>
<dbReference type="EMBL" id="UGHV01000001">
    <property type="protein sequence ID" value="STO96653.1"/>
    <property type="molecule type" value="Genomic_DNA"/>
</dbReference>
<dbReference type="Gene3D" id="2.40.128.110">
    <property type="entry name" value="Lipid/polyisoprenoid-binding, YceI-like"/>
    <property type="match status" value="1"/>
</dbReference>
<dbReference type="InterPro" id="IPR036761">
    <property type="entry name" value="TTHA0802/YceI-like_sf"/>
</dbReference>
<proteinExistence type="predicted"/>
<evidence type="ECO:0000259" key="2">
    <source>
        <dbReference type="Pfam" id="PF04264"/>
    </source>
</evidence>
<feature type="domain" description="Lipid/polyisoprenoid-binding YceI-like" evidence="2">
    <location>
        <begin position="26"/>
        <end position="163"/>
    </location>
</feature>
<evidence type="ECO:0000256" key="1">
    <source>
        <dbReference type="SAM" id="SignalP"/>
    </source>
</evidence>
<sequence length="193" mass="20670">MRSLGLHKVLALLAVASLSMLSAKSIDTANAKAGFTAYKSPKKLAVGGTFNNIVFKFKKGDSIALQLEGASATMEANAINLGDAAKDTSLKANFFSQFKQDKKGKQLIRVVFREVVAGENLGTMLASVSMNGKSQKVPMQYTIQNGTLTAKGVIDVLDFGLSEAFAKLAKACETLHEGRSWTQVEIYFSAPVK</sequence>
<keyword evidence="1" id="KW-0732">Signal</keyword>
<accession>A0A377J4D1</accession>
<feature type="signal peptide" evidence="1">
    <location>
        <begin position="1"/>
        <end position="25"/>
    </location>
</feature>
<dbReference type="AlphaFoldDB" id="A0A377J4D1"/>
<name>A0A377J4D1_9HELI</name>
<dbReference type="InterPro" id="IPR007372">
    <property type="entry name" value="Lipid/polyisoprenoid-bd_YceI"/>
</dbReference>
<feature type="chain" id="PRO_5017036080" evidence="1">
    <location>
        <begin position="26"/>
        <end position="193"/>
    </location>
</feature>
<dbReference type="SUPFAM" id="SSF101874">
    <property type="entry name" value="YceI-like"/>
    <property type="match status" value="1"/>
</dbReference>
<protein>
    <submittedName>
        <fullName evidence="3">YceI-like domain protein</fullName>
    </submittedName>
</protein>
<gene>
    <name evidence="3" type="ORF">NCTC12410_00467</name>
</gene>
<dbReference type="RefSeq" id="WP_258552164.1">
    <property type="nucleotide sequence ID" value="NZ_UGHV01000001.1"/>
</dbReference>
<evidence type="ECO:0000313" key="3">
    <source>
        <dbReference type="EMBL" id="STO96653.1"/>
    </source>
</evidence>
<reference evidence="3 4" key="1">
    <citation type="submission" date="2018-06" db="EMBL/GenBank/DDBJ databases">
        <authorList>
            <consortium name="Pathogen Informatics"/>
            <person name="Doyle S."/>
        </authorList>
    </citation>
    <scope>NUCLEOTIDE SEQUENCE [LARGE SCALE GENOMIC DNA]</scope>
    <source>
        <strain evidence="3 4">NCTC12410</strain>
    </source>
</reference>
<evidence type="ECO:0000313" key="4">
    <source>
        <dbReference type="Proteomes" id="UP000254841"/>
    </source>
</evidence>